<dbReference type="Proteomes" id="UP000806211">
    <property type="component" value="Unassembled WGS sequence"/>
</dbReference>
<reference evidence="6 7" key="1">
    <citation type="submission" date="2020-10" db="EMBL/GenBank/DDBJ databases">
        <title>ChiBAC.</title>
        <authorList>
            <person name="Zenner C."/>
            <person name="Hitch T.C.A."/>
            <person name="Clavel T."/>
        </authorList>
    </citation>
    <scope>NUCLEOTIDE SEQUENCE [LARGE SCALE GENOMIC DNA]</scope>
    <source>
        <strain evidence="6 7">DSM 107456</strain>
    </source>
</reference>
<proteinExistence type="predicted"/>
<keyword evidence="7" id="KW-1185">Reference proteome</keyword>
<keyword evidence="2 5" id="KW-0812">Transmembrane</keyword>
<keyword evidence="3 5" id="KW-1133">Transmembrane helix</keyword>
<dbReference type="EMBL" id="JADCKF010000003">
    <property type="protein sequence ID" value="MBE5055296.1"/>
    <property type="molecule type" value="Genomic_DNA"/>
</dbReference>
<dbReference type="Pfam" id="PF05105">
    <property type="entry name" value="Phage_holin_4_1"/>
    <property type="match status" value="1"/>
</dbReference>
<evidence type="ECO:0000256" key="4">
    <source>
        <dbReference type="ARBA" id="ARBA00023136"/>
    </source>
</evidence>
<keyword evidence="4 5" id="KW-0472">Membrane</keyword>
<comment type="subcellular location">
    <subcellularLocation>
        <location evidence="1">Membrane</location>
        <topology evidence="1">Multi-pass membrane protein</topology>
    </subcellularLocation>
</comment>
<feature type="transmembrane region" description="Helical" evidence="5">
    <location>
        <begin position="97"/>
        <end position="117"/>
    </location>
</feature>
<sequence length="163" mass="17332">MENIPSVFSAFADKANLIGAAIVSGLTYVFGVHWPVFALFLGLNVIDYIYGLMKARATGTLSSAKGARGIVKKFSYWVIVSLSFGVSFVLMDLGTVLGINLGFLQLIGWFTLAVYILNELTSIVENMVALGVDVPEILVKGLAAARTAVDEAGDKVVPGDKAE</sequence>
<evidence type="ECO:0000256" key="5">
    <source>
        <dbReference type="SAM" id="Phobius"/>
    </source>
</evidence>
<gene>
    <name evidence="6" type="ORF">INF37_04695</name>
</gene>
<dbReference type="NCBIfam" id="TIGR01593">
    <property type="entry name" value="holin_tox_secr"/>
    <property type="match status" value="1"/>
</dbReference>
<feature type="transmembrane region" description="Helical" evidence="5">
    <location>
        <begin position="74"/>
        <end position="91"/>
    </location>
</feature>
<evidence type="ECO:0000313" key="6">
    <source>
        <dbReference type="EMBL" id="MBE5055296.1"/>
    </source>
</evidence>
<comment type="caution">
    <text evidence="6">The sequence shown here is derived from an EMBL/GenBank/DDBJ whole genome shotgun (WGS) entry which is preliminary data.</text>
</comment>
<dbReference type="InterPro" id="IPR006480">
    <property type="entry name" value="Phage_holin_4_1"/>
</dbReference>
<evidence type="ECO:0000313" key="7">
    <source>
        <dbReference type="Proteomes" id="UP000806211"/>
    </source>
</evidence>
<protein>
    <submittedName>
        <fullName evidence="6">Phage holin family protein</fullName>
    </submittedName>
</protein>
<organism evidence="6 7">
    <name type="scientific">Pseudoflavonifractor gallinarum</name>
    <dbReference type="NCBI Taxonomy" id="2779352"/>
    <lineage>
        <taxon>Bacteria</taxon>
        <taxon>Bacillati</taxon>
        <taxon>Bacillota</taxon>
        <taxon>Clostridia</taxon>
        <taxon>Eubacteriales</taxon>
        <taxon>Oscillospiraceae</taxon>
        <taxon>Pseudoflavonifractor</taxon>
    </lineage>
</organism>
<accession>A0ABR9R9D3</accession>
<name>A0ABR9R9D3_9FIRM</name>
<evidence type="ECO:0000256" key="2">
    <source>
        <dbReference type="ARBA" id="ARBA00022692"/>
    </source>
</evidence>
<evidence type="ECO:0000256" key="1">
    <source>
        <dbReference type="ARBA" id="ARBA00004141"/>
    </source>
</evidence>
<dbReference type="RefSeq" id="WP_193536755.1">
    <property type="nucleotide sequence ID" value="NZ_JADCKF010000003.1"/>
</dbReference>
<feature type="transmembrane region" description="Helical" evidence="5">
    <location>
        <begin position="32"/>
        <end position="53"/>
    </location>
</feature>
<evidence type="ECO:0000256" key="3">
    <source>
        <dbReference type="ARBA" id="ARBA00022989"/>
    </source>
</evidence>